<organism evidence="9 10">
    <name type="scientific">Streptomyces spectabilis</name>
    <dbReference type="NCBI Taxonomy" id="68270"/>
    <lineage>
        <taxon>Bacteria</taxon>
        <taxon>Bacillati</taxon>
        <taxon>Actinomycetota</taxon>
        <taxon>Actinomycetes</taxon>
        <taxon>Kitasatosporales</taxon>
        <taxon>Streptomycetaceae</taxon>
        <taxon>Streptomyces</taxon>
    </lineage>
</organism>
<protein>
    <submittedName>
        <fullName evidence="9">Terpene cyclase/mutase family protein</fullName>
    </submittedName>
</protein>
<feature type="signal peptide" evidence="7">
    <location>
        <begin position="1"/>
        <end position="29"/>
    </location>
</feature>
<evidence type="ECO:0000256" key="1">
    <source>
        <dbReference type="ARBA" id="ARBA00022512"/>
    </source>
</evidence>
<keyword evidence="3 7" id="KW-0732">Signal</keyword>
<keyword evidence="1" id="KW-0134">Cell wall</keyword>
<gene>
    <name evidence="9" type="ORF">FH965_34910</name>
</gene>
<evidence type="ECO:0000256" key="7">
    <source>
        <dbReference type="SAM" id="SignalP"/>
    </source>
</evidence>
<feature type="region of interest" description="Disordered" evidence="5">
    <location>
        <begin position="345"/>
        <end position="463"/>
    </location>
</feature>
<dbReference type="SUPFAM" id="SSF48239">
    <property type="entry name" value="Terpenoid cyclases/Protein prenyltransferases"/>
    <property type="match status" value="1"/>
</dbReference>
<dbReference type="PROSITE" id="PS50847">
    <property type="entry name" value="GRAM_POS_ANCHORING"/>
    <property type="match status" value="1"/>
</dbReference>
<sequence length="492" mass="47365">MPMSVRSRTAVGIPVAALATVLLAVTARAEPASPAAGTALVPKAPASAAATWMASKLTDGSNVKGDVGLTADVVMGLASTDTGGAVQKKVTDWLEANAKAYIESKGGPGTVFTGGLAKLTLVAGIEHRDPKDFGGYDLVKNLTERLEPNGRFTDKNPGGDGSQQFTQALAVLALQRFGGAPPKALDFIAGSRCADGGYPLGFGAAPDSCKSHLDSTGLAVQALLGSGRTAAAKPALNWLEKNQLADGGFPDNSMGSTKGNSNSTALAVQALAAGGRTEAAAKGVAWLRSRQVNCAAPQKDWGAVGFLEPKADGMALRATAQVVPALAGKSLAQVDAGDSAADLEEISCVPGGGTPGGNTGGGGDGGTSGGDGDNGGTDGGGSGGDHGGSGSDGGTDSGGGTGDSGGGGDDATTGGGGDDAPDGGGNAPAPQAGDDSGGSGDAGGSGAQPLGNPGGSLASTGTSSLPLAATAGALLAVGSTAFLVVRRRRTTL</sequence>
<dbReference type="Proteomes" id="UP000316806">
    <property type="component" value="Chromosome"/>
</dbReference>
<dbReference type="RefSeq" id="WP_144322309.1">
    <property type="nucleotide sequence ID" value="NZ_CP040916.1"/>
</dbReference>
<dbReference type="Gene3D" id="1.50.10.20">
    <property type="match status" value="1"/>
</dbReference>
<keyword evidence="6" id="KW-0812">Transmembrane</keyword>
<accession>A0A516RHH7</accession>
<evidence type="ECO:0000256" key="4">
    <source>
        <dbReference type="ARBA" id="ARBA00023088"/>
    </source>
</evidence>
<evidence type="ECO:0000259" key="8">
    <source>
        <dbReference type="PROSITE" id="PS50847"/>
    </source>
</evidence>
<reference evidence="9 10" key="1">
    <citation type="journal article" date="2019" name="J. Ind. Microbiol. Biotechnol.">
        <title>The complete genomic sequence of Streptomyces spectabilis NRRL-2792 and identification of secondary metabolite biosynthetic gene clusters.</title>
        <authorList>
            <person name="Sinha A."/>
            <person name="Phillips-Salemka S."/>
            <person name="Niraula T.A."/>
            <person name="Short K.A."/>
            <person name="Niraula N.P."/>
        </authorList>
    </citation>
    <scope>NUCLEOTIDE SEQUENCE [LARGE SCALE GENOMIC DNA]</scope>
    <source>
        <strain evidence="9 10">NRRL 2792</strain>
    </source>
</reference>
<evidence type="ECO:0000256" key="2">
    <source>
        <dbReference type="ARBA" id="ARBA00022525"/>
    </source>
</evidence>
<dbReference type="PANTHER" id="PTHR10559:SF18">
    <property type="entry name" value="TRANSCOBALAMIN II"/>
    <property type="match status" value="1"/>
</dbReference>
<feature type="domain" description="Gram-positive cocci surface proteins LPxTG" evidence="8">
    <location>
        <begin position="457"/>
        <end position="492"/>
    </location>
</feature>
<feature type="chain" id="PRO_5021717793" evidence="7">
    <location>
        <begin position="30"/>
        <end position="492"/>
    </location>
</feature>
<proteinExistence type="predicted"/>
<dbReference type="InterPro" id="IPR051588">
    <property type="entry name" value="Cobalamin_Transport"/>
</dbReference>
<evidence type="ECO:0000256" key="6">
    <source>
        <dbReference type="SAM" id="Phobius"/>
    </source>
</evidence>
<keyword evidence="6" id="KW-1133">Transmembrane helix</keyword>
<evidence type="ECO:0000313" key="9">
    <source>
        <dbReference type="EMBL" id="QDQ15106.1"/>
    </source>
</evidence>
<feature type="compositionally biased region" description="Gly residues" evidence="5">
    <location>
        <begin position="350"/>
        <end position="426"/>
    </location>
</feature>
<dbReference type="EMBL" id="CP040916">
    <property type="protein sequence ID" value="QDQ15106.1"/>
    <property type="molecule type" value="Genomic_DNA"/>
</dbReference>
<dbReference type="InterPro" id="IPR019931">
    <property type="entry name" value="LPXTG_anchor"/>
</dbReference>
<dbReference type="GO" id="GO:0015889">
    <property type="term" value="P:cobalamin transport"/>
    <property type="evidence" value="ECO:0007669"/>
    <property type="project" value="TreeGrafter"/>
</dbReference>
<keyword evidence="6" id="KW-0472">Membrane</keyword>
<name>A0A516RHH7_STRST</name>
<dbReference type="PRINTS" id="PR01228">
    <property type="entry name" value="EGGSHELL"/>
</dbReference>
<feature type="compositionally biased region" description="Gly residues" evidence="5">
    <location>
        <begin position="435"/>
        <end position="446"/>
    </location>
</feature>
<dbReference type="PANTHER" id="PTHR10559">
    <property type="entry name" value="TRANSCOBALAMIN-1/GASTRIC INTRINSIC FACTOR"/>
    <property type="match status" value="1"/>
</dbReference>
<dbReference type="InterPro" id="IPR008930">
    <property type="entry name" value="Terpenoid_cyclase/PrenylTrfase"/>
</dbReference>
<keyword evidence="4" id="KW-0572">Peptidoglycan-anchor</keyword>
<evidence type="ECO:0000256" key="5">
    <source>
        <dbReference type="SAM" id="MobiDB-lite"/>
    </source>
</evidence>
<dbReference type="GO" id="GO:0005615">
    <property type="term" value="C:extracellular space"/>
    <property type="evidence" value="ECO:0007669"/>
    <property type="project" value="TreeGrafter"/>
</dbReference>
<keyword evidence="2" id="KW-0964">Secreted</keyword>
<evidence type="ECO:0000256" key="3">
    <source>
        <dbReference type="ARBA" id="ARBA00022729"/>
    </source>
</evidence>
<evidence type="ECO:0000313" key="10">
    <source>
        <dbReference type="Proteomes" id="UP000316806"/>
    </source>
</evidence>
<dbReference type="AlphaFoldDB" id="A0A516RHH7"/>
<feature type="transmembrane region" description="Helical" evidence="6">
    <location>
        <begin position="465"/>
        <end position="485"/>
    </location>
</feature>
<dbReference type="NCBIfam" id="TIGR01167">
    <property type="entry name" value="LPXTG_anchor"/>
    <property type="match status" value="1"/>
</dbReference>
<dbReference type="CDD" id="cd00688">
    <property type="entry name" value="ISOPREN_C2_like"/>
    <property type="match status" value="1"/>
</dbReference>
<dbReference type="GO" id="GO:0031419">
    <property type="term" value="F:cobalamin binding"/>
    <property type="evidence" value="ECO:0007669"/>
    <property type="project" value="TreeGrafter"/>
</dbReference>